<name>A0A2X4VQZ7_LEDLE</name>
<organism evidence="4 5">
    <name type="scientific">Lederbergia lenta</name>
    <name type="common">Bacillus lentus</name>
    <dbReference type="NCBI Taxonomy" id="1467"/>
    <lineage>
        <taxon>Bacteria</taxon>
        <taxon>Bacillati</taxon>
        <taxon>Bacillota</taxon>
        <taxon>Bacilli</taxon>
        <taxon>Bacillales</taxon>
        <taxon>Bacillaceae</taxon>
        <taxon>Lederbergia</taxon>
    </lineage>
</organism>
<sequence>MLLSKQRKYGLVSIIFLIICLTLVACSSKQDTGPSKDELKKEEKAANSDQGKNGKENIDSLLEAPLPPEDTQSFLAYPSGAFSEVFYDDNQEAIEEELKKLPALKEEANEVEIEKYWAKLLSLFAEDYPNPERLIEDWKKDDFGNPELGDPRLAFKENYNVEIILDASGSMAAEMDGKSMMELAKESIQTFAANLPSEANVALRVYGHEGTGDEKDKNLSCASNELMYDMQPYDETKLNDALNKFEPSGWTPVAESLIKAQEDFAELKGENNTNIIFLVSDGVETCDGDPVEAAKKLAESAITPLVNVIGFNVDSEGQSQLKQVAEAANGTYSTVRNMDQLQDEFNRSQEMASKWMDWKLGAETENINTVLNRESSILEFKNEWAEKSSLEIRNLDEAIFFLYKNDQISTEQRELLKKQRNARYDLANNSENQVYNDLLKLAQESYREMEKEINEKYKQDN</sequence>
<reference evidence="4 5" key="1">
    <citation type="submission" date="2018-06" db="EMBL/GenBank/DDBJ databases">
        <authorList>
            <consortium name="Pathogen Informatics"/>
            <person name="Doyle S."/>
        </authorList>
    </citation>
    <scope>NUCLEOTIDE SEQUENCE [LARGE SCALE GENOMIC DNA]</scope>
    <source>
        <strain evidence="4 5">NCTC4824</strain>
    </source>
</reference>
<dbReference type="SMART" id="SM00327">
    <property type="entry name" value="VWA"/>
    <property type="match status" value="1"/>
</dbReference>
<accession>A0A2X4VQZ7</accession>
<dbReference type="InterPro" id="IPR036465">
    <property type="entry name" value="vWFA_dom_sf"/>
</dbReference>
<dbReference type="Pfam" id="PF13519">
    <property type="entry name" value="VWA_2"/>
    <property type="match status" value="1"/>
</dbReference>
<evidence type="ECO:0000259" key="3">
    <source>
        <dbReference type="PROSITE" id="PS50234"/>
    </source>
</evidence>
<evidence type="ECO:0000256" key="2">
    <source>
        <dbReference type="SAM" id="MobiDB-lite"/>
    </source>
</evidence>
<feature type="compositionally biased region" description="Basic and acidic residues" evidence="2">
    <location>
        <begin position="34"/>
        <end position="58"/>
    </location>
</feature>
<dbReference type="SUPFAM" id="SSF53300">
    <property type="entry name" value="vWA-like"/>
    <property type="match status" value="1"/>
</dbReference>
<dbReference type="Gene3D" id="3.40.50.410">
    <property type="entry name" value="von Willebrand factor, type A domain"/>
    <property type="match status" value="1"/>
</dbReference>
<keyword evidence="5" id="KW-1185">Reference proteome</keyword>
<dbReference type="PROSITE" id="PS51257">
    <property type="entry name" value="PROKAR_LIPOPROTEIN"/>
    <property type="match status" value="1"/>
</dbReference>
<evidence type="ECO:0000256" key="1">
    <source>
        <dbReference type="SAM" id="Coils"/>
    </source>
</evidence>
<gene>
    <name evidence="4" type="primary">dadA_4</name>
    <name evidence="4" type="ORF">NCTC4824_00872</name>
</gene>
<dbReference type="Proteomes" id="UP000249134">
    <property type="component" value="Chromosome 1"/>
</dbReference>
<keyword evidence="1" id="KW-0175">Coiled coil</keyword>
<dbReference type="EC" id="1.4.99.6" evidence="4"/>
<feature type="domain" description="VWFA" evidence="3">
    <location>
        <begin position="160"/>
        <end position="351"/>
    </location>
</feature>
<dbReference type="GO" id="GO:0016491">
    <property type="term" value="F:oxidoreductase activity"/>
    <property type="evidence" value="ECO:0007669"/>
    <property type="project" value="UniProtKB-KW"/>
</dbReference>
<evidence type="ECO:0000313" key="5">
    <source>
        <dbReference type="Proteomes" id="UP000249134"/>
    </source>
</evidence>
<dbReference type="AlphaFoldDB" id="A0A2X4VQZ7"/>
<dbReference type="PROSITE" id="PS50234">
    <property type="entry name" value="VWFA"/>
    <property type="match status" value="1"/>
</dbReference>
<dbReference type="STRING" id="1348624.GCA_001591545_03386"/>
<evidence type="ECO:0000313" key="4">
    <source>
        <dbReference type="EMBL" id="SQI53403.1"/>
    </source>
</evidence>
<feature type="region of interest" description="Disordered" evidence="2">
    <location>
        <begin position="31"/>
        <end position="59"/>
    </location>
</feature>
<proteinExistence type="predicted"/>
<protein>
    <submittedName>
        <fullName evidence="4">D-amino acid dehydrogenase, large subunit</fullName>
        <ecNumber evidence="4">1.4.99.6</ecNumber>
    </submittedName>
</protein>
<feature type="coiled-coil region" evidence="1">
    <location>
        <begin position="432"/>
        <end position="459"/>
    </location>
</feature>
<keyword evidence="4" id="KW-0560">Oxidoreductase</keyword>
<dbReference type="InterPro" id="IPR002035">
    <property type="entry name" value="VWF_A"/>
</dbReference>
<dbReference type="KEGG" id="blen:NCTC4824_00872"/>
<feature type="coiled-coil region" evidence="1">
    <location>
        <begin position="87"/>
        <end position="114"/>
    </location>
</feature>
<dbReference type="EMBL" id="LS483476">
    <property type="protein sequence ID" value="SQI53403.1"/>
    <property type="molecule type" value="Genomic_DNA"/>
</dbReference>